<dbReference type="STRING" id="1891926.Fuma_05920"/>
<dbReference type="RefSeq" id="WP_145944449.1">
    <property type="nucleotide sequence ID" value="NZ_CP017641.1"/>
</dbReference>
<proteinExistence type="predicted"/>
<reference evidence="1 2" key="1">
    <citation type="journal article" date="2016" name="Front. Microbiol.">
        <title>Fuerstia marisgermanicae gen. nov., sp. nov., an Unusual Member of the Phylum Planctomycetes from the German Wadden Sea.</title>
        <authorList>
            <person name="Kohn T."/>
            <person name="Heuer A."/>
            <person name="Jogler M."/>
            <person name="Vollmers J."/>
            <person name="Boedeker C."/>
            <person name="Bunk B."/>
            <person name="Rast P."/>
            <person name="Borchert D."/>
            <person name="Glockner I."/>
            <person name="Freese H.M."/>
            <person name="Klenk H.P."/>
            <person name="Overmann J."/>
            <person name="Kaster A.K."/>
            <person name="Rohde M."/>
            <person name="Wiegand S."/>
            <person name="Jogler C."/>
        </authorList>
    </citation>
    <scope>NUCLEOTIDE SEQUENCE [LARGE SCALE GENOMIC DNA]</scope>
    <source>
        <strain evidence="1 2">NH11</strain>
    </source>
</reference>
<gene>
    <name evidence="1" type="ORF">Fuma_05920</name>
</gene>
<dbReference type="AlphaFoldDB" id="A0A1P8WQB9"/>
<dbReference type="EMBL" id="CP017641">
    <property type="protein sequence ID" value="APZ96252.1"/>
    <property type="molecule type" value="Genomic_DNA"/>
</dbReference>
<dbReference type="Proteomes" id="UP000187735">
    <property type="component" value="Chromosome"/>
</dbReference>
<sequence>MLPAILLGYFRSRVGLTNYPAYRENNWQIGSGMIESTAKQLVGIRLKGPGMHWSPIGASAVTALKAHNINNNWHNLWKNLAL</sequence>
<organism evidence="1 2">
    <name type="scientific">Fuerstiella marisgermanici</name>
    <dbReference type="NCBI Taxonomy" id="1891926"/>
    <lineage>
        <taxon>Bacteria</taxon>
        <taxon>Pseudomonadati</taxon>
        <taxon>Planctomycetota</taxon>
        <taxon>Planctomycetia</taxon>
        <taxon>Planctomycetales</taxon>
        <taxon>Planctomycetaceae</taxon>
        <taxon>Fuerstiella</taxon>
    </lineage>
</organism>
<name>A0A1P8WQB9_9PLAN</name>
<dbReference type="OrthoDB" id="255036at2"/>
<evidence type="ECO:0000313" key="1">
    <source>
        <dbReference type="EMBL" id="APZ96252.1"/>
    </source>
</evidence>
<keyword evidence="2" id="KW-1185">Reference proteome</keyword>
<dbReference type="KEGG" id="fmr:Fuma_05920"/>
<protein>
    <submittedName>
        <fullName evidence="1">Uncharacterized protein</fullName>
    </submittedName>
</protein>
<accession>A0A1P8WQB9</accession>
<evidence type="ECO:0000313" key="2">
    <source>
        <dbReference type="Proteomes" id="UP000187735"/>
    </source>
</evidence>